<dbReference type="RefSeq" id="XP_037219634.1">
    <property type="nucleotide sequence ID" value="XM_037363990.1"/>
</dbReference>
<sequence>MQEEIRQLTEMGATIAQAKAALAKYKDVMQAAERIFDGQFDDVVEDDDGDVPMPSVSRNSMTSDEDDRPADNGSDSEPEEDGDDDFIDYDSDDGAPAIEARTKTDADPYARIFFSKDHREEIIEIEEEPETATVSIPGGETELLKILPQGEWMKGCPPPAGGEQSFLFAQYSQLSEGNCACPHGCGAAIPRQKSDFFSIFAEFASYIKHLRSIIQKTCSRCQSEFCFACGEPITDKVQRPGEAAPGDPLFHCADVQGVILGMGLYMLLDQMVQSQSASSPDSKSRNNKRRKTGKVLPKDADDDDDEVYHNVHGTGKRAKGGTGYAGDQKEDHTGQLEAEAAQTANDQALGNLLTELGVYLPSLHRKGTHPSDFLPHPTTLAHLRRRFNYLCSTLLRNDSLADISDRSVLYFKLLDWLETISSHETLASLMGQPIMTVSSVKSTITRKSPNNKPIRERTVIYEGSAGPRELLEAICIQAQAALKALEGNKTQELPPEELTEEQKRMTVDTKGKSKEGSMPSPADETQKLLNFCQRILNTAKAIDRSLRDTKGDAFVERLHASLPKISTTSSTNEGARVDPGTSEESTIKAYIDWATRVRFEYCDLTVPNPTPDNNDDAQNQVPHYKSYFNHEIRMLAASDLPKRSLAIAKELSILTSNLPIAWDSSIFLRIDETRVDVLKALITGPESTPYYNGCYLFDIFLGPSYNQMPPNVKYMTTNGGKSRFNPNLYADGKVCLSLLGTWSGPGWVAGKSTLLQVLVSIQSMILCEEPYLNEPGWATSGGTPQSQSYSANVRRMVVKTAMLGNLQNPPEPWADIIRTHFRLKAQSITEQLDQWLKLDDGKATLGDGAEMGHNPRTGAGASTNGFAADVAELKKALKELQTK</sequence>
<evidence type="ECO:0000313" key="6">
    <source>
        <dbReference type="Proteomes" id="UP000636479"/>
    </source>
</evidence>
<dbReference type="SMART" id="SM00212">
    <property type="entry name" value="UBCc"/>
    <property type="match status" value="1"/>
</dbReference>
<gene>
    <name evidence="5" type="ORF">MIND_00728900</name>
</gene>
<dbReference type="GO" id="GO:0061631">
    <property type="term" value="F:ubiquitin conjugating enzyme activity"/>
    <property type="evidence" value="ECO:0007669"/>
    <property type="project" value="TreeGrafter"/>
</dbReference>
<dbReference type="PROSITE" id="PS50127">
    <property type="entry name" value="UBC_2"/>
    <property type="match status" value="1"/>
</dbReference>
<feature type="compositionally biased region" description="Basic and acidic residues" evidence="3">
    <location>
        <begin position="500"/>
        <end position="515"/>
    </location>
</feature>
<dbReference type="InterPro" id="IPR016135">
    <property type="entry name" value="UBQ-conjugating_enzyme/RWD"/>
</dbReference>
<reference evidence="5" key="1">
    <citation type="submission" date="2020-05" db="EMBL/GenBank/DDBJ databases">
        <title>Mycena genomes resolve the evolution of fungal bioluminescence.</title>
        <authorList>
            <person name="Tsai I.J."/>
        </authorList>
    </citation>
    <scope>NUCLEOTIDE SEQUENCE</scope>
    <source>
        <strain evidence="5">171206Taipei</strain>
    </source>
</reference>
<dbReference type="EMBL" id="JACAZF010000006">
    <property type="protein sequence ID" value="KAF7301634.1"/>
    <property type="molecule type" value="Genomic_DNA"/>
</dbReference>
<keyword evidence="1" id="KW-0808">Transferase</keyword>
<evidence type="ECO:0000256" key="2">
    <source>
        <dbReference type="ARBA" id="ARBA00022786"/>
    </source>
</evidence>
<keyword evidence="2" id="KW-0833">Ubl conjugation pathway</keyword>
<evidence type="ECO:0000256" key="3">
    <source>
        <dbReference type="SAM" id="MobiDB-lite"/>
    </source>
</evidence>
<dbReference type="InterPro" id="IPR000608">
    <property type="entry name" value="UBC"/>
</dbReference>
<dbReference type="Proteomes" id="UP000636479">
    <property type="component" value="Unassembled WGS sequence"/>
</dbReference>
<feature type="region of interest" description="Disordered" evidence="3">
    <location>
        <begin position="40"/>
        <end position="102"/>
    </location>
</feature>
<proteinExistence type="predicted"/>
<dbReference type="AlphaFoldDB" id="A0A8H6W133"/>
<evidence type="ECO:0000259" key="4">
    <source>
        <dbReference type="PROSITE" id="PS50127"/>
    </source>
</evidence>
<evidence type="ECO:0000256" key="1">
    <source>
        <dbReference type="ARBA" id="ARBA00022679"/>
    </source>
</evidence>
<feature type="region of interest" description="Disordered" evidence="3">
    <location>
        <begin position="275"/>
        <end position="337"/>
    </location>
</feature>
<dbReference type="SUPFAM" id="SSF54495">
    <property type="entry name" value="UBC-like"/>
    <property type="match status" value="1"/>
</dbReference>
<dbReference type="GeneID" id="59346506"/>
<dbReference type="CDD" id="cd23810">
    <property type="entry name" value="UBCc_BIRC6"/>
    <property type="match status" value="1"/>
</dbReference>
<name>A0A8H6W133_9AGAR</name>
<dbReference type="Gene3D" id="3.10.110.10">
    <property type="entry name" value="Ubiquitin Conjugating Enzyme"/>
    <property type="match status" value="1"/>
</dbReference>
<comment type="caution">
    <text evidence="5">The sequence shown here is derived from an EMBL/GenBank/DDBJ whole genome shotgun (WGS) entry which is preliminary data.</text>
</comment>
<evidence type="ECO:0000313" key="5">
    <source>
        <dbReference type="EMBL" id="KAF7301634.1"/>
    </source>
</evidence>
<dbReference type="OrthoDB" id="47801at2759"/>
<organism evidence="5 6">
    <name type="scientific">Mycena indigotica</name>
    <dbReference type="NCBI Taxonomy" id="2126181"/>
    <lineage>
        <taxon>Eukaryota</taxon>
        <taxon>Fungi</taxon>
        <taxon>Dikarya</taxon>
        <taxon>Basidiomycota</taxon>
        <taxon>Agaricomycotina</taxon>
        <taxon>Agaricomycetes</taxon>
        <taxon>Agaricomycetidae</taxon>
        <taxon>Agaricales</taxon>
        <taxon>Marasmiineae</taxon>
        <taxon>Mycenaceae</taxon>
        <taxon>Mycena</taxon>
    </lineage>
</organism>
<dbReference type="PANTHER" id="PTHR46116:SF15">
    <property type="entry name" value="(E3-INDEPENDENT) E2 UBIQUITIN-CONJUGATING ENZYME"/>
    <property type="match status" value="1"/>
</dbReference>
<dbReference type="PANTHER" id="PTHR46116">
    <property type="entry name" value="(E3-INDEPENDENT) E2 UBIQUITIN-CONJUGATING ENZYME"/>
    <property type="match status" value="1"/>
</dbReference>
<feature type="domain" description="UBC core" evidence="4">
    <location>
        <begin position="642"/>
        <end position="802"/>
    </location>
</feature>
<feature type="compositionally biased region" description="Acidic residues" evidence="3">
    <location>
        <begin position="40"/>
        <end position="50"/>
    </location>
</feature>
<dbReference type="Pfam" id="PF00179">
    <property type="entry name" value="UQ_con"/>
    <property type="match status" value="1"/>
</dbReference>
<protein>
    <submittedName>
        <fullName evidence="5">Baculoviral IAP repeat-containing protein 6</fullName>
    </submittedName>
</protein>
<dbReference type="CDD" id="cd20335">
    <property type="entry name" value="BRcat_RBR"/>
    <property type="match status" value="1"/>
</dbReference>
<accession>A0A8H6W133</accession>
<keyword evidence="6" id="KW-1185">Reference proteome</keyword>
<feature type="region of interest" description="Disordered" evidence="3">
    <location>
        <begin position="488"/>
        <end position="523"/>
    </location>
</feature>
<feature type="compositionally biased region" description="Acidic residues" evidence="3">
    <location>
        <begin position="63"/>
        <end position="93"/>
    </location>
</feature>